<dbReference type="PANTHER" id="PTHR24115:SF9">
    <property type="entry name" value="KINESIN HEAVY CHAIN"/>
    <property type="match status" value="1"/>
</dbReference>
<evidence type="ECO:0000313" key="6">
    <source>
        <dbReference type="Proteomes" id="UP000251960"/>
    </source>
</evidence>
<evidence type="ECO:0000256" key="1">
    <source>
        <dbReference type="ARBA" id="ARBA00022701"/>
    </source>
</evidence>
<evidence type="ECO:0000259" key="4">
    <source>
        <dbReference type="PROSITE" id="PS50067"/>
    </source>
</evidence>
<dbReference type="InterPro" id="IPR001752">
    <property type="entry name" value="Kinesin_motor_dom"/>
</dbReference>
<accession>A0A3L6EDC9</accession>
<dbReference type="ExpressionAtlas" id="A0A3L6EDC9">
    <property type="expression patterns" value="baseline and differential"/>
</dbReference>
<comment type="caution">
    <text evidence="3">Lacks conserved residue(s) required for the propagation of feature annotation.</text>
</comment>
<dbReference type="GO" id="GO:0008017">
    <property type="term" value="F:microtubule binding"/>
    <property type="evidence" value="ECO:0007669"/>
    <property type="project" value="InterPro"/>
</dbReference>
<dbReference type="GO" id="GO:0003777">
    <property type="term" value="F:microtubule motor activity"/>
    <property type="evidence" value="ECO:0007669"/>
    <property type="project" value="InterPro"/>
</dbReference>
<dbReference type="PROSITE" id="PS50067">
    <property type="entry name" value="KINESIN_MOTOR_2"/>
    <property type="match status" value="1"/>
</dbReference>
<evidence type="ECO:0000313" key="5">
    <source>
        <dbReference type="EMBL" id="PWZ19002.1"/>
    </source>
</evidence>
<feature type="domain" description="Kinesin motor" evidence="4">
    <location>
        <begin position="1"/>
        <end position="136"/>
    </location>
</feature>
<dbReference type="InterPro" id="IPR027640">
    <property type="entry name" value="Kinesin-like_fam"/>
</dbReference>
<comment type="similarity">
    <text evidence="3">Belongs to the TRAFAC class myosin-kinesin ATPase superfamily. Kinesin family.</text>
</comment>
<name>A0A3L6EDC9_MAIZE</name>
<proteinExistence type="inferred from homology"/>
<dbReference type="Pfam" id="PF00225">
    <property type="entry name" value="Kinesin"/>
    <property type="match status" value="1"/>
</dbReference>
<dbReference type="AlphaFoldDB" id="A0A3L6EDC9"/>
<dbReference type="EMBL" id="NCVQ01000007">
    <property type="protein sequence ID" value="PWZ19002.1"/>
    <property type="molecule type" value="Genomic_DNA"/>
</dbReference>
<dbReference type="GO" id="GO:0005874">
    <property type="term" value="C:microtubule"/>
    <property type="evidence" value="ECO:0007669"/>
    <property type="project" value="UniProtKB-KW"/>
</dbReference>
<dbReference type="Proteomes" id="UP000251960">
    <property type="component" value="Chromosome 6"/>
</dbReference>
<sequence length="136" mass="15205">MVEIYLKKVRDLLDLSKDNLQIKERKIQGIYISGAIEIFIFNSSDALENLFPGIDNGVVGKTHMNLDSSRNHCLCIFSVQYGSTSYEREPSRKIIIIDLDGSEKVETTDAEGRGLDEAKTINSVIDSLNFVSVSVF</sequence>
<dbReference type="SUPFAM" id="SSF52540">
    <property type="entry name" value="P-loop containing nucleoside triphosphate hydrolases"/>
    <property type="match status" value="1"/>
</dbReference>
<dbReference type="GO" id="GO:0007018">
    <property type="term" value="P:microtubule-based movement"/>
    <property type="evidence" value="ECO:0007669"/>
    <property type="project" value="InterPro"/>
</dbReference>
<dbReference type="Gene3D" id="3.40.850.10">
    <property type="entry name" value="Kinesin motor domain"/>
    <property type="match status" value="1"/>
</dbReference>
<protein>
    <submittedName>
        <fullName evidence="5">Kinesin-like protein KIN-1</fullName>
    </submittedName>
</protein>
<dbReference type="GO" id="GO:0005524">
    <property type="term" value="F:ATP binding"/>
    <property type="evidence" value="ECO:0007669"/>
    <property type="project" value="InterPro"/>
</dbReference>
<dbReference type="PANTHER" id="PTHR24115">
    <property type="entry name" value="KINESIN-RELATED"/>
    <property type="match status" value="1"/>
</dbReference>
<dbReference type="PRINTS" id="PR00380">
    <property type="entry name" value="KINESINHEAVY"/>
</dbReference>
<organism evidence="5 6">
    <name type="scientific">Zea mays</name>
    <name type="common">Maize</name>
    <dbReference type="NCBI Taxonomy" id="4577"/>
    <lineage>
        <taxon>Eukaryota</taxon>
        <taxon>Viridiplantae</taxon>
        <taxon>Streptophyta</taxon>
        <taxon>Embryophyta</taxon>
        <taxon>Tracheophyta</taxon>
        <taxon>Spermatophyta</taxon>
        <taxon>Magnoliopsida</taxon>
        <taxon>Liliopsida</taxon>
        <taxon>Poales</taxon>
        <taxon>Poaceae</taxon>
        <taxon>PACMAD clade</taxon>
        <taxon>Panicoideae</taxon>
        <taxon>Andropogonodae</taxon>
        <taxon>Andropogoneae</taxon>
        <taxon>Tripsacinae</taxon>
        <taxon>Zea</taxon>
    </lineage>
</organism>
<keyword evidence="1" id="KW-0493">Microtubule</keyword>
<evidence type="ECO:0000256" key="2">
    <source>
        <dbReference type="ARBA" id="ARBA00023175"/>
    </source>
</evidence>
<dbReference type="InterPro" id="IPR036961">
    <property type="entry name" value="Kinesin_motor_dom_sf"/>
</dbReference>
<gene>
    <name evidence="5" type="primary">KIN1_1</name>
    <name evidence="5" type="ORF">Zm00014a_032582</name>
</gene>
<comment type="caution">
    <text evidence="5">The sequence shown here is derived from an EMBL/GenBank/DDBJ whole genome shotgun (WGS) entry which is preliminary data.</text>
</comment>
<keyword evidence="2" id="KW-0505">Motor protein</keyword>
<dbReference type="InterPro" id="IPR027417">
    <property type="entry name" value="P-loop_NTPase"/>
</dbReference>
<evidence type="ECO:0000256" key="3">
    <source>
        <dbReference type="PROSITE-ProRule" id="PRU00283"/>
    </source>
</evidence>
<reference evidence="5 6" key="1">
    <citation type="journal article" date="2018" name="Nat. Genet.">
        <title>Extensive intraspecific gene order and gene structural variations between Mo17 and other maize genomes.</title>
        <authorList>
            <person name="Sun S."/>
            <person name="Zhou Y."/>
            <person name="Chen J."/>
            <person name="Shi J."/>
            <person name="Zhao H."/>
            <person name="Zhao H."/>
            <person name="Song W."/>
            <person name="Zhang M."/>
            <person name="Cui Y."/>
            <person name="Dong X."/>
            <person name="Liu H."/>
            <person name="Ma X."/>
            <person name="Jiao Y."/>
            <person name="Wang B."/>
            <person name="Wei X."/>
            <person name="Stein J.C."/>
            <person name="Glaubitz J.C."/>
            <person name="Lu F."/>
            <person name="Yu G."/>
            <person name="Liang C."/>
            <person name="Fengler K."/>
            <person name="Li B."/>
            <person name="Rafalski A."/>
            <person name="Schnable P.S."/>
            <person name="Ware D.H."/>
            <person name="Buckler E.S."/>
            <person name="Lai J."/>
        </authorList>
    </citation>
    <scope>NUCLEOTIDE SEQUENCE [LARGE SCALE GENOMIC DNA]</scope>
    <source>
        <strain evidence="6">cv. Missouri 17</strain>
        <tissue evidence="5">Seedling</tissue>
    </source>
</reference>